<name>A0AA42RBP5_AERCA</name>
<dbReference type="AlphaFoldDB" id="A0AA42RBP5"/>
<reference evidence="1" key="1">
    <citation type="submission" date="2022-09" db="EMBL/GenBank/DDBJ databases">
        <title>Intensive care unit water sources are persistently colonized with multi-drug resistant bacteria and are the site of extensive horizontal gene transfer of antibiotic resistance genes.</title>
        <authorList>
            <person name="Diorio-Toth L."/>
        </authorList>
    </citation>
    <scope>NUCLEOTIDE SEQUENCE</scope>
    <source>
        <strain evidence="1">GD03710</strain>
    </source>
</reference>
<proteinExistence type="predicted"/>
<accession>A0AA42RBP5</accession>
<sequence>MPESECNIPKTWTEIKKLKRDLYSEAKDQALSDGEYPVIRSRGGVLAVADANEKVLIPTGECLYLPPNQTLYMRLLRSIKEVHPTAARVWLVVGVDSAASVRDLNDGDYQPWSGEAEAIVHLYSE</sequence>
<comment type="caution">
    <text evidence="1">The sequence shown here is derived from an EMBL/GenBank/DDBJ whole genome shotgun (WGS) entry which is preliminary data.</text>
</comment>
<organism evidence="1 2">
    <name type="scientific">Aeromonas caviae</name>
    <name type="common">Aeromonas punctata</name>
    <dbReference type="NCBI Taxonomy" id="648"/>
    <lineage>
        <taxon>Bacteria</taxon>
        <taxon>Pseudomonadati</taxon>
        <taxon>Pseudomonadota</taxon>
        <taxon>Gammaproteobacteria</taxon>
        <taxon>Aeromonadales</taxon>
        <taxon>Aeromonadaceae</taxon>
        <taxon>Aeromonas</taxon>
    </lineage>
</organism>
<dbReference type="RefSeq" id="WP_279963577.1">
    <property type="nucleotide sequence ID" value="NZ_JAOCFK010000060.1"/>
</dbReference>
<dbReference type="Proteomes" id="UP001161704">
    <property type="component" value="Unassembled WGS sequence"/>
</dbReference>
<gene>
    <name evidence="1" type="ORF">N5I20_21400</name>
</gene>
<protein>
    <submittedName>
        <fullName evidence="1">Uncharacterized protein</fullName>
    </submittedName>
</protein>
<dbReference type="EMBL" id="JAOCIZ010000137">
    <property type="protein sequence ID" value="MDH1507603.1"/>
    <property type="molecule type" value="Genomic_DNA"/>
</dbReference>
<evidence type="ECO:0000313" key="2">
    <source>
        <dbReference type="Proteomes" id="UP001161704"/>
    </source>
</evidence>
<evidence type="ECO:0000313" key="1">
    <source>
        <dbReference type="EMBL" id="MDH1507603.1"/>
    </source>
</evidence>